<feature type="signal peptide" evidence="1">
    <location>
        <begin position="1"/>
        <end position="16"/>
    </location>
</feature>
<name>A0A5B7IW28_PORTR</name>
<evidence type="ECO:0000313" key="3">
    <source>
        <dbReference type="Proteomes" id="UP000324222"/>
    </source>
</evidence>
<keyword evidence="1" id="KW-0732">Signal</keyword>
<organism evidence="2 3">
    <name type="scientific">Portunus trituberculatus</name>
    <name type="common">Swimming crab</name>
    <name type="synonym">Neptunus trituberculatus</name>
    <dbReference type="NCBI Taxonomy" id="210409"/>
    <lineage>
        <taxon>Eukaryota</taxon>
        <taxon>Metazoa</taxon>
        <taxon>Ecdysozoa</taxon>
        <taxon>Arthropoda</taxon>
        <taxon>Crustacea</taxon>
        <taxon>Multicrustacea</taxon>
        <taxon>Malacostraca</taxon>
        <taxon>Eumalacostraca</taxon>
        <taxon>Eucarida</taxon>
        <taxon>Decapoda</taxon>
        <taxon>Pleocyemata</taxon>
        <taxon>Brachyura</taxon>
        <taxon>Eubrachyura</taxon>
        <taxon>Portunoidea</taxon>
        <taxon>Portunidae</taxon>
        <taxon>Portuninae</taxon>
        <taxon>Portunus</taxon>
    </lineage>
</organism>
<dbReference type="Proteomes" id="UP000324222">
    <property type="component" value="Unassembled WGS sequence"/>
</dbReference>
<sequence>MVPYGMLGMLITRVSSIVLRAVTDKLTDSATTWHRKALVLPPLMDTTRVPTGKVRTGEIKGQVNSRQKSTLTHSGVTQFVVVECLCIPTCVLGQYSETCSLTTTVPKLHR</sequence>
<evidence type="ECO:0000256" key="1">
    <source>
        <dbReference type="SAM" id="SignalP"/>
    </source>
</evidence>
<reference evidence="2 3" key="1">
    <citation type="submission" date="2019-05" db="EMBL/GenBank/DDBJ databases">
        <title>Another draft genome of Portunus trituberculatus and its Hox gene families provides insights of decapod evolution.</title>
        <authorList>
            <person name="Jeong J.-H."/>
            <person name="Song I."/>
            <person name="Kim S."/>
            <person name="Choi T."/>
            <person name="Kim D."/>
            <person name="Ryu S."/>
            <person name="Kim W."/>
        </authorList>
    </citation>
    <scope>NUCLEOTIDE SEQUENCE [LARGE SCALE GENOMIC DNA]</scope>
    <source>
        <tissue evidence="2">Muscle</tissue>
    </source>
</reference>
<dbReference type="EMBL" id="VSRR010066627">
    <property type="protein sequence ID" value="MPC84858.1"/>
    <property type="molecule type" value="Genomic_DNA"/>
</dbReference>
<proteinExistence type="predicted"/>
<comment type="caution">
    <text evidence="2">The sequence shown here is derived from an EMBL/GenBank/DDBJ whole genome shotgun (WGS) entry which is preliminary data.</text>
</comment>
<protein>
    <recommendedName>
        <fullName evidence="4">Secreted protein</fullName>
    </recommendedName>
</protein>
<evidence type="ECO:0000313" key="2">
    <source>
        <dbReference type="EMBL" id="MPC84858.1"/>
    </source>
</evidence>
<feature type="chain" id="PRO_5023098872" description="Secreted protein" evidence="1">
    <location>
        <begin position="17"/>
        <end position="110"/>
    </location>
</feature>
<gene>
    <name evidence="2" type="ORF">E2C01_079608</name>
</gene>
<keyword evidence="3" id="KW-1185">Reference proteome</keyword>
<dbReference type="AlphaFoldDB" id="A0A5B7IW28"/>
<evidence type="ECO:0008006" key="4">
    <source>
        <dbReference type="Google" id="ProtNLM"/>
    </source>
</evidence>
<accession>A0A5B7IW28</accession>